<evidence type="ECO:0000313" key="2">
    <source>
        <dbReference type="EMBL" id="QPG74903.1"/>
    </source>
</evidence>
<dbReference type="OrthoDB" id="407630at2759"/>
<proteinExistence type="predicted"/>
<feature type="domain" description="PRELI/MSF1" evidence="1">
    <location>
        <begin position="1"/>
        <end position="175"/>
    </location>
</feature>
<gene>
    <name evidence="2" type="ORF">FOA43_002241</name>
</gene>
<dbReference type="RefSeq" id="XP_038778468.1">
    <property type="nucleotide sequence ID" value="XM_038922540.1"/>
</dbReference>
<dbReference type="InterPro" id="IPR037365">
    <property type="entry name" value="Slowmo/Ups"/>
</dbReference>
<protein>
    <recommendedName>
        <fullName evidence="1">PRELI/MSF1 domain-containing protein</fullName>
    </recommendedName>
</protein>
<dbReference type="Pfam" id="PF04707">
    <property type="entry name" value="PRELI"/>
    <property type="match status" value="1"/>
</dbReference>
<dbReference type="InterPro" id="IPR006797">
    <property type="entry name" value="PRELI/MSF1_dom"/>
</dbReference>
<name>A0A875S1V6_EENNA</name>
<accession>A0A875S1V6</accession>
<dbReference type="Proteomes" id="UP000662931">
    <property type="component" value="Chromosome 2"/>
</dbReference>
<dbReference type="GO" id="GO:0005758">
    <property type="term" value="C:mitochondrial intermembrane space"/>
    <property type="evidence" value="ECO:0007669"/>
    <property type="project" value="InterPro"/>
</dbReference>
<dbReference type="KEGG" id="bnn:FOA43_002241"/>
<evidence type="ECO:0000313" key="3">
    <source>
        <dbReference type="Proteomes" id="UP000662931"/>
    </source>
</evidence>
<sequence length="244" mass="28269">MRIFESKQVFEYPWEQVSAANWQKYPNEVSTHVKSVDVLRREYDSNKQILTTERLIGCSQKVPKWLICIMGCSDKSYVREICTVDLKKRTVTMRSCNLTWSNFLKVWETVVYSPDKKDPRSMTSFSQEAEITAHLTFQRVCDQIEEWSVQRFGQNAEKGKMGFDSVLEKLDPVWHAKFDDISGKTSKLFDQVNNRTSCVLKELNSRTGSVLKELTDRSECALHDVNDRTHSTVSQLADSILHKN</sequence>
<dbReference type="PROSITE" id="PS50904">
    <property type="entry name" value="PRELI_MSF1"/>
    <property type="match status" value="1"/>
</dbReference>
<evidence type="ECO:0000259" key="1">
    <source>
        <dbReference type="PROSITE" id="PS50904"/>
    </source>
</evidence>
<organism evidence="2 3">
    <name type="scientific">Eeniella nana</name>
    <name type="common">Yeast</name>
    <name type="synonym">Brettanomyces nanus</name>
    <dbReference type="NCBI Taxonomy" id="13502"/>
    <lineage>
        <taxon>Eukaryota</taxon>
        <taxon>Fungi</taxon>
        <taxon>Dikarya</taxon>
        <taxon>Ascomycota</taxon>
        <taxon>Saccharomycotina</taxon>
        <taxon>Pichiomycetes</taxon>
        <taxon>Pichiales</taxon>
        <taxon>Pichiaceae</taxon>
        <taxon>Brettanomyces</taxon>
    </lineage>
</organism>
<dbReference type="PANTHER" id="PTHR11158">
    <property type="entry name" value="MSF1/PX19 RELATED"/>
    <property type="match status" value="1"/>
</dbReference>
<dbReference type="AlphaFoldDB" id="A0A875S1V6"/>
<keyword evidence="3" id="KW-1185">Reference proteome</keyword>
<dbReference type="EMBL" id="CP064813">
    <property type="protein sequence ID" value="QPG74903.1"/>
    <property type="molecule type" value="Genomic_DNA"/>
</dbReference>
<dbReference type="GeneID" id="62195642"/>
<reference evidence="2" key="1">
    <citation type="submission" date="2020-10" db="EMBL/GenBank/DDBJ databases">
        <authorList>
            <person name="Roach M.J.R."/>
        </authorList>
    </citation>
    <scope>NUCLEOTIDE SEQUENCE</scope>
    <source>
        <strain evidence="2">CBS 1945</strain>
    </source>
</reference>